<evidence type="ECO:0000259" key="10">
    <source>
        <dbReference type="Pfam" id="PF04290"/>
    </source>
</evidence>
<keyword evidence="5 9" id="KW-0812">Transmembrane</keyword>
<comment type="subunit">
    <text evidence="9">The complex comprises the extracytoplasmic solute receptor protein and the two transmembrane proteins.</text>
</comment>
<evidence type="ECO:0000256" key="3">
    <source>
        <dbReference type="ARBA" id="ARBA00022475"/>
    </source>
</evidence>
<evidence type="ECO:0000256" key="2">
    <source>
        <dbReference type="ARBA" id="ARBA00022448"/>
    </source>
</evidence>
<sequence length="171" mass="18762">MSAFMKFADLTLALAKLLTILIIATMVFSVLVGVFFRFIIPIPMAWPPELARFLMVAVTMIGASVAIRQLDHVGITLLVDALPVRVRGVIYIFGNIMVAVFLAVFTWFSWRLTLEMGPRQTSSSLGVNMAFAYAAMPIGGVMMLIQIIAVSIEGWQRTLENQSPFVPPPGA</sequence>
<dbReference type="Proteomes" id="UP000184533">
    <property type="component" value="Unassembled WGS sequence"/>
</dbReference>
<name>A0A0F5LUN9_9HYPH</name>
<reference evidence="11 13" key="1">
    <citation type="submission" date="2015-03" db="EMBL/GenBank/DDBJ databases">
        <authorList>
            <person name="Hassan Y.I."/>
            <person name="Lepp D."/>
            <person name="Zhou T."/>
        </authorList>
    </citation>
    <scope>NUCLEOTIDE SEQUENCE [LARGE SCALE GENOMIC DNA]</scope>
    <source>
        <strain evidence="11 13">DSM 17137</strain>
    </source>
</reference>
<comment type="function">
    <text evidence="9">Part of the tripartite ATP-independent periplasmic (TRAP) transport system.</text>
</comment>
<dbReference type="STRING" id="1121477.SAMN02745223_03676"/>
<feature type="transmembrane region" description="Helical" evidence="9">
    <location>
        <begin position="50"/>
        <end position="67"/>
    </location>
</feature>
<dbReference type="PANTHER" id="PTHR35011:SF11">
    <property type="entry name" value="TRAP TRANSPORTER SMALL PERMEASE PROTEIN"/>
    <property type="match status" value="1"/>
</dbReference>
<dbReference type="EMBL" id="FQVC01000015">
    <property type="protein sequence ID" value="SHF84095.1"/>
    <property type="molecule type" value="Genomic_DNA"/>
</dbReference>
<evidence type="ECO:0000313" key="12">
    <source>
        <dbReference type="EMBL" id="SHF84095.1"/>
    </source>
</evidence>
<evidence type="ECO:0000313" key="11">
    <source>
        <dbReference type="EMBL" id="KKB86070.1"/>
    </source>
</evidence>
<dbReference type="GO" id="GO:0005886">
    <property type="term" value="C:plasma membrane"/>
    <property type="evidence" value="ECO:0007669"/>
    <property type="project" value="UniProtKB-SubCell"/>
</dbReference>
<comment type="similarity">
    <text evidence="8 9">Belongs to the TRAP transporter small permease family.</text>
</comment>
<feature type="domain" description="Tripartite ATP-independent periplasmic transporters DctQ component" evidence="10">
    <location>
        <begin position="26"/>
        <end position="156"/>
    </location>
</feature>
<evidence type="ECO:0000313" key="14">
    <source>
        <dbReference type="Proteomes" id="UP000184533"/>
    </source>
</evidence>
<evidence type="ECO:0000256" key="5">
    <source>
        <dbReference type="ARBA" id="ARBA00022692"/>
    </source>
</evidence>
<dbReference type="OrthoDB" id="7843639at2"/>
<dbReference type="RefSeq" id="WP_046134023.1">
    <property type="nucleotide sequence ID" value="NZ_FQVC01000015.1"/>
</dbReference>
<keyword evidence="6 9" id="KW-1133">Transmembrane helix</keyword>
<dbReference type="GO" id="GO:0015740">
    <property type="term" value="P:C4-dicarboxylate transport"/>
    <property type="evidence" value="ECO:0007669"/>
    <property type="project" value="TreeGrafter"/>
</dbReference>
<keyword evidence="4 9" id="KW-0997">Cell inner membrane</keyword>
<keyword evidence="13" id="KW-1185">Reference proteome</keyword>
<evidence type="ECO:0000256" key="4">
    <source>
        <dbReference type="ARBA" id="ARBA00022519"/>
    </source>
</evidence>
<dbReference type="GO" id="GO:0022857">
    <property type="term" value="F:transmembrane transporter activity"/>
    <property type="evidence" value="ECO:0007669"/>
    <property type="project" value="UniProtKB-UniRule"/>
</dbReference>
<evidence type="ECO:0000256" key="6">
    <source>
        <dbReference type="ARBA" id="ARBA00022989"/>
    </source>
</evidence>
<accession>A0A0F5LUN9</accession>
<gene>
    <name evidence="12" type="ORF">SAMN02745223_03676</name>
    <name evidence="11" type="ORF">VW29_04060</name>
</gene>
<comment type="subcellular location">
    <subcellularLocation>
        <location evidence="1 9">Cell inner membrane</location>
        <topology evidence="1 9">Multi-pass membrane protein</topology>
    </subcellularLocation>
</comment>
<proteinExistence type="inferred from homology"/>
<dbReference type="InterPro" id="IPR007387">
    <property type="entry name" value="TRAP_DctQ"/>
</dbReference>
<evidence type="ECO:0000313" key="13">
    <source>
        <dbReference type="Proteomes" id="UP000033608"/>
    </source>
</evidence>
<keyword evidence="7 9" id="KW-0472">Membrane</keyword>
<dbReference type="PANTHER" id="PTHR35011">
    <property type="entry name" value="2,3-DIKETO-L-GULONATE TRAP TRANSPORTER SMALL PERMEASE PROTEIN YIAM"/>
    <property type="match status" value="1"/>
</dbReference>
<keyword evidence="3" id="KW-1003">Cell membrane</keyword>
<evidence type="ECO:0000256" key="1">
    <source>
        <dbReference type="ARBA" id="ARBA00004429"/>
    </source>
</evidence>
<protein>
    <recommendedName>
        <fullName evidence="9">TRAP transporter small permease protein</fullName>
    </recommendedName>
</protein>
<evidence type="ECO:0000256" key="9">
    <source>
        <dbReference type="RuleBase" id="RU369079"/>
    </source>
</evidence>
<feature type="transmembrane region" description="Helical" evidence="9">
    <location>
        <begin position="88"/>
        <end position="110"/>
    </location>
</feature>
<dbReference type="InterPro" id="IPR055348">
    <property type="entry name" value="DctQ"/>
</dbReference>
<dbReference type="Pfam" id="PF04290">
    <property type="entry name" value="DctQ"/>
    <property type="match status" value="1"/>
</dbReference>
<dbReference type="EMBL" id="LAJF01000041">
    <property type="protein sequence ID" value="KKB86070.1"/>
    <property type="molecule type" value="Genomic_DNA"/>
</dbReference>
<feature type="transmembrane region" description="Helical" evidence="9">
    <location>
        <begin position="12"/>
        <end position="38"/>
    </location>
</feature>
<dbReference type="AlphaFoldDB" id="A0A0F5LUN9"/>
<evidence type="ECO:0000256" key="7">
    <source>
        <dbReference type="ARBA" id="ARBA00023136"/>
    </source>
</evidence>
<reference evidence="12 14" key="2">
    <citation type="submission" date="2016-11" db="EMBL/GenBank/DDBJ databases">
        <authorList>
            <person name="Jaros S."/>
            <person name="Januszkiewicz K."/>
            <person name="Wedrychowicz H."/>
        </authorList>
    </citation>
    <scope>NUCLEOTIDE SEQUENCE [LARGE SCALE GENOMIC DNA]</scope>
    <source>
        <strain evidence="12 14">DSM 17137</strain>
    </source>
</reference>
<organism evidence="11 13">
    <name type="scientific">Devosia limi DSM 17137</name>
    <dbReference type="NCBI Taxonomy" id="1121477"/>
    <lineage>
        <taxon>Bacteria</taxon>
        <taxon>Pseudomonadati</taxon>
        <taxon>Pseudomonadota</taxon>
        <taxon>Alphaproteobacteria</taxon>
        <taxon>Hyphomicrobiales</taxon>
        <taxon>Devosiaceae</taxon>
        <taxon>Devosia</taxon>
    </lineage>
</organism>
<evidence type="ECO:0000256" key="8">
    <source>
        <dbReference type="ARBA" id="ARBA00038436"/>
    </source>
</evidence>
<dbReference type="PATRIC" id="fig|1121477.3.peg.1880"/>
<keyword evidence="2 9" id="KW-0813">Transport</keyword>
<dbReference type="Proteomes" id="UP000033608">
    <property type="component" value="Unassembled WGS sequence"/>
</dbReference>
<feature type="transmembrane region" description="Helical" evidence="9">
    <location>
        <begin position="130"/>
        <end position="152"/>
    </location>
</feature>